<evidence type="ECO:0000259" key="16">
    <source>
        <dbReference type="PROSITE" id="PS50112"/>
    </source>
</evidence>
<dbReference type="InterPro" id="IPR013656">
    <property type="entry name" value="PAS_4"/>
</dbReference>
<organism evidence="18 19">
    <name type="scientific">Steroidobacter agaridevorans</name>
    <dbReference type="NCBI Taxonomy" id="2695856"/>
    <lineage>
        <taxon>Bacteria</taxon>
        <taxon>Pseudomonadati</taxon>
        <taxon>Pseudomonadota</taxon>
        <taxon>Gammaproteobacteria</taxon>
        <taxon>Steroidobacterales</taxon>
        <taxon>Steroidobacteraceae</taxon>
        <taxon>Steroidobacter</taxon>
    </lineage>
</organism>
<evidence type="ECO:0000256" key="13">
    <source>
        <dbReference type="ARBA" id="ARBA00022991"/>
    </source>
</evidence>
<evidence type="ECO:0000256" key="6">
    <source>
        <dbReference type="ARBA" id="ARBA00022630"/>
    </source>
</evidence>
<feature type="domain" description="PAS" evidence="16">
    <location>
        <begin position="65"/>
        <end position="115"/>
    </location>
</feature>
<dbReference type="InterPro" id="IPR000700">
    <property type="entry name" value="PAS-assoc_C"/>
</dbReference>
<evidence type="ECO:0000256" key="8">
    <source>
        <dbReference type="ARBA" id="ARBA00022679"/>
    </source>
</evidence>
<keyword evidence="15" id="KW-0675">Receptor</keyword>
<keyword evidence="14" id="KW-0843">Virulence</keyword>
<dbReference type="CDD" id="cd00130">
    <property type="entry name" value="PAS"/>
    <property type="match status" value="2"/>
</dbReference>
<dbReference type="PANTHER" id="PTHR41523:SF7">
    <property type="entry name" value="HISTIDINE KINASE"/>
    <property type="match status" value="1"/>
</dbReference>
<keyword evidence="4" id="KW-0597">Phosphoprotein</keyword>
<dbReference type="Pfam" id="PF07536">
    <property type="entry name" value="HWE_HK"/>
    <property type="match status" value="1"/>
</dbReference>
<evidence type="ECO:0000256" key="1">
    <source>
        <dbReference type="ARBA" id="ARBA00000085"/>
    </source>
</evidence>
<dbReference type="SMART" id="SM00911">
    <property type="entry name" value="HWE_HK"/>
    <property type="match status" value="1"/>
</dbReference>
<keyword evidence="19" id="KW-1185">Reference proteome</keyword>
<evidence type="ECO:0000256" key="14">
    <source>
        <dbReference type="ARBA" id="ARBA00023026"/>
    </source>
</evidence>
<evidence type="ECO:0000256" key="7">
    <source>
        <dbReference type="ARBA" id="ARBA00022643"/>
    </source>
</evidence>
<evidence type="ECO:0000259" key="17">
    <source>
        <dbReference type="PROSITE" id="PS50113"/>
    </source>
</evidence>
<gene>
    <name evidence="18" type="ORF">GCM10011487_26830</name>
</gene>
<dbReference type="InterPro" id="IPR035965">
    <property type="entry name" value="PAS-like_dom_sf"/>
</dbReference>
<evidence type="ECO:0000313" key="18">
    <source>
        <dbReference type="EMBL" id="GFE80683.1"/>
    </source>
</evidence>
<keyword evidence="11 18" id="KW-0418">Kinase</keyword>
<dbReference type="InterPro" id="IPR036890">
    <property type="entry name" value="HATPase_C_sf"/>
</dbReference>
<dbReference type="Proteomes" id="UP000445000">
    <property type="component" value="Unassembled WGS sequence"/>
</dbReference>
<dbReference type="PANTHER" id="PTHR41523">
    <property type="entry name" value="TWO-COMPONENT SYSTEM SENSOR PROTEIN"/>
    <property type="match status" value="1"/>
</dbReference>
<keyword evidence="10" id="KW-0547">Nucleotide-binding</keyword>
<dbReference type="EC" id="2.7.13.3" evidence="2"/>
<reference evidence="19" key="1">
    <citation type="submission" date="2020-01" db="EMBL/GenBank/DDBJ databases">
        <title>'Steroidobacter agaridevorans' sp. nov., agar-degrading bacteria isolated from rhizosphere soils.</title>
        <authorList>
            <person name="Ikenaga M."/>
            <person name="Kataoka M."/>
            <person name="Murouchi A."/>
            <person name="Katsuragi S."/>
            <person name="Sakai M."/>
        </authorList>
    </citation>
    <scope>NUCLEOTIDE SEQUENCE [LARGE SCALE GENOMIC DNA]</scope>
    <source>
        <strain evidence="19">YU21-B</strain>
    </source>
</reference>
<evidence type="ECO:0000256" key="10">
    <source>
        <dbReference type="ARBA" id="ARBA00022741"/>
    </source>
</evidence>
<dbReference type="Pfam" id="PF13426">
    <property type="entry name" value="PAS_9"/>
    <property type="match status" value="1"/>
</dbReference>
<keyword evidence="6" id="KW-0285">Flavoprotein</keyword>
<protein>
    <recommendedName>
        <fullName evidence="2">histidine kinase</fullName>
        <ecNumber evidence="2">2.7.13.3</ecNumber>
    </recommendedName>
</protein>
<dbReference type="SMART" id="SM00086">
    <property type="entry name" value="PAC"/>
    <property type="match status" value="3"/>
</dbReference>
<evidence type="ECO:0000256" key="15">
    <source>
        <dbReference type="ARBA" id="ARBA00023170"/>
    </source>
</evidence>
<dbReference type="EMBL" id="BLJN01000002">
    <property type="protein sequence ID" value="GFE80683.1"/>
    <property type="molecule type" value="Genomic_DNA"/>
</dbReference>
<feature type="domain" description="PAS" evidence="16">
    <location>
        <begin position="188"/>
        <end position="228"/>
    </location>
</feature>
<proteinExistence type="predicted"/>
<dbReference type="InterPro" id="IPR011102">
    <property type="entry name" value="Sig_transdc_His_kinase_HWE"/>
</dbReference>
<dbReference type="NCBIfam" id="TIGR00229">
    <property type="entry name" value="sensory_box"/>
    <property type="match status" value="2"/>
</dbReference>
<dbReference type="PROSITE" id="PS50112">
    <property type="entry name" value="PAS"/>
    <property type="match status" value="2"/>
</dbReference>
<evidence type="ECO:0000256" key="9">
    <source>
        <dbReference type="ARBA" id="ARBA00022737"/>
    </source>
</evidence>
<keyword evidence="3" id="KW-0600">Photoreceptor protein</keyword>
<evidence type="ECO:0000256" key="2">
    <source>
        <dbReference type="ARBA" id="ARBA00012438"/>
    </source>
</evidence>
<keyword evidence="5" id="KW-0716">Sensory transduction</keyword>
<feature type="domain" description="PAC" evidence="17">
    <location>
        <begin position="136"/>
        <end position="187"/>
    </location>
</feature>
<comment type="catalytic activity">
    <reaction evidence="1">
        <text>ATP + protein L-histidine = ADP + protein N-phospho-L-histidine.</text>
        <dbReference type="EC" id="2.7.13.3"/>
    </reaction>
</comment>
<accession>A0A829YCK3</accession>
<evidence type="ECO:0000256" key="5">
    <source>
        <dbReference type="ARBA" id="ARBA00022606"/>
    </source>
</evidence>
<keyword evidence="13" id="KW-0157">Chromophore</keyword>
<evidence type="ECO:0000256" key="12">
    <source>
        <dbReference type="ARBA" id="ARBA00022840"/>
    </source>
</evidence>
<evidence type="ECO:0000256" key="11">
    <source>
        <dbReference type="ARBA" id="ARBA00022777"/>
    </source>
</evidence>
<comment type="caution">
    <text evidence="18">The sequence shown here is derived from an EMBL/GenBank/DDBJ whole genome shotgun (WGS) entry which is preliminary data.</text>
</comment>
<dbReference type="InterPro" id="IPR000014">
    <property type="entry name" value="PAS"/>
</dbReference>
<dbReference type="GO" id="GO:0005524">
    <property type="term" value="F:ATP binding"/>
    <property type="evidence" value="ECO:0007669"/>
    <property type="project" value="UniProtKB-KW"/>
</dbReference>
<keyword evidence="7" id="KW-0288">FMN</keyword>
<dbReference type="Gene3D" id="3.30.450.20">
    <property type="entry name" value="PAS domain"/>
    <property type="match status" value="3"/>
</dbReference>
<dbReference type="PROSITE" id="PS50113">
    <property type="entry name" value="PAC"/>
    <property type="match status" value="2"/>
</dbReference>
<dbReference type="Pfam" id="PF08448">
    <property type="entry name" value="PAS_4"/>
    <property type="match status" value="1"/>
</dbReference>
<dbReference type="AlphaFoldDB" id="A0A829YCK3"/>
<name>A0A829YCK3_9GAMM</name>
<dbReference type="SUPFAM" id="SSF55785">
    <property type="entry name" value="PYP-like sensor domain (PAS domain)"/>
    <property type="match status" value="2"/>
</dbReference>
<dbReference type="GO" id="GO:0009881">
    <property type="term" value="F:photoreceptor activity"/>
    <property type="evidence" value="ECO:0007669"/>
    <property type="project" value="UniProtKB-KW"/>
</dbReference>
<keyword evidence="9" id="KW-0677">Repeat</keyword>
<sequence length="510" mass="57028">MAAALLSGGVAADQEIVIERPNGERVAAMVRINLLHEAAGGLVGAAGCFQVIGERPEPDEQLQFSQRDLEDFFENGVVALHWVGPDGRILRANQAELDLLGYESEEYVGQHIAEFHVDRDVIDDILARLSCHEKLERYPARLRTKSGEIRHVLISSNVYSRDGEFVHTRCLTLDVTERHLAQLDLQESERRSRELLEALPAAIYTTDTNGALTFYNEAAAELWGVRPELGTSYWCGSWRLFWPDGTPVPHDECPMAIALKENRVVRNIEAIAERPDGTRVPFMPYPTPLHDADHRLVGAVNMLIDLTHLKQAHRRQQLLINELNHRVKNTLATIQSIAHQTFRGKTDEELKQRFEKRLIALAKTHDILTREDWRGADLRELISQLIEFACDAGERAIVDGPSVLLPQRAVVPLAMAIHELCTNASKYGALTGPAGRIVIEWQFVAGGTRLQLRWVESGGPPVQVPVRRGFGTRLLERGLPHELRADCKLTFQPSGVVFVMDMPLSAAPPT</sequence>
<keyword evidence="12" id="KW-0067">ATP-binding</keyword>
<evidence type="ECO:0000256" key="3">
    <source>
        <dbReference type="ARBA" id="ARBA00022543"/>
    </source>
</evidence>
<feature type="domain" description="PAC" evidence="17">
    <location>
        <begin position="266"/>
        <end position="318"/>
    </location>
</feature>
<dbReference type="GO" id="GO:0004673">
    <property type="term" value="F:protein histidine kinase activity"/>
    <property type="evidence" value="ECO:0007669"/>
    <property type="project" value="UniProtKB-EC"/>
</dbReference>
<dbReference type="SMART" id="SM00091">
    <property type="entry name" value="PAS"/>
    <property type="match status" value="2"/>
</dbReference>
<evidence type="ECO:0000313" key="19">
    <source>
        <dbReference type="Proteomes" id="UP000445000"/>
    </source>
</evidence>
<dbReference type="Gene3D" id="3.30.565.10">
    <property type="entry name" value="Histidine kinase-like ATPase, C-terminal domain"/>
    <property type="match status" value="1"/>
</dbReference>
<dbReference type="InterPro" id="IPR001610">
    <property type="entry name" value="PAC"/>
</dbReference>
<keyword evidence="8" id="KW-0808">Transferase</keyword>
<evidence type="ECO:0000256" key="4">
    <source>
        <dbReference type="ARBA" id="ARBA00022553"/>
    </source>
</evidence>